<dbReference type="EMBL" id="CP026095">
    <property type="protein sequence ID" value="AZV43976.1"/>
    <property type="molecule type" value="Genomic_DNA"/>
</dbReference>
<dbReference type="Proteomes" id="UP000283095">
    <property type="component" value="Chromosome"/>
</dbReference>
<reference evidence="1 2" key="1">
    <citation type="submission" date="2018-01" db="EMBL/GenBank/DDBJ databases">
        <title>Bacillus asahii Genome sequencing and assembly.</title>
        <authorList>
            <person name="Jiang H."/>
            <person name="Feng Y."/>
            <person name="Zhao F."/>
            <person name="Lin X."/>
        </authorList>
    </citation>
    <scope>NUCLEOTIDE SEQUENCE [LARGE SCALE GENOMIC DNA]</scope>
    <source>
        <strain evidence="1 2">OM18</strain>
    </source>
</reference>
<dbReference type="AlphaFoldDB" id="A0A3Q9RP24"/>
<evidence type="ECO:0000313" key="1">
    <source>
        <dbReference type="EMBL" id="AZV43976.1"/>
    </source>
</evidence>
<proteinExistence type="predicted"/>
<sequence>MLDRGLIQLLNKEFFEKSVTSFGESVIIIRLNIGLLKGKGYEELL</sequence>
<evidence type="ECO:0000313" key="2">
    <source>
        <dbReference type="Proteomes" id="UP000283095"/>
    </source>
</evidence>
<name>A0A3Q9RP24_9BACI</name>
<protein>
    <submittedName>
        <fullName evidence="1">Uncharacterized protein</fullName>
    </submittedName>
</protein>
<accession>A0A3Q9RP24</accession>
<dbReference type="KEGG" id="pasa:BAOM_3367"/>
<gene>
    <name evidence="1" type="ORF">BAOM_3367</name>
</gene>
<organism evidence="1 2">
    <name type="scientific">Peribacillus asahii</name>
    <dbReference type="NCBI Taxonomy" id="228899"/>
    <lineage>
        <taxon>Bacteria</taxon>
        <taxon>Bacillati</taxon>
        <taxon>Bacillota</taxon>
        <taxon>Bacilli</taxon>
        <taxon>Bacillales</taxon>
        <taxon>Bacillaceae</taxon>
        <taxon>Peribacillus</taxon>
    </lineage>
</organism>